<feature type="repeat" description="ANK" evidence="1">
    <location>
        <begin position="85"/>
        <end position="117"/>
    </location>
</feature>
<evidence type="ECO:0000313" key="4">
    <source>
        <dbReference type="Ensembl" id="ENSPTXP00000014503.1"/>
    </source>
</evidence>
<dbReference type="InterPro" id="IPR002110">
    <property type="entry name" value="Ankyrin_rpt"/>
</dbReference>
<dbReference type="Pfam" id="PF13637">
    <property type="entry name" value="Ank_4"/>
    <property type="match status" value="1"/>
</dbReference>
<keyword evidence="3" id="KW-1133">Transmembrane helix</keyword>
<dbReference type="PROSITE" id="PS50297">
    <property type="entry name" value="ANK_REP_REGION"/>
    <property type="match status" value="3"/>
</dbReference>
<dbReference type="Pfam" id="PF12796">
    <property type="entry name" value="Ank_2"/>
    <property type="match status" value="1"/>
</dbReference>
<feature type="region of interest" description="Disordered" evidence="2">
    <location>
        <begin position="1"/>
        <end position="20"/>
    </location>
</feature>
<evidence type="ECO:0000313" key="5">
    <source>
        <dbReference type="Proteomes" id="UP000472273"/>
    </source>
</evidence>
<feature type="repeat" description="ANK" evidence="1">
    <location>
        <begin position="151"/>
        <end position="183"/>
    </location>
</feature>
<reference evidence="4" key="2">
    <citation type="submission" date="2025-09" db="UniProtKB">
        <authorList>
            <consortium name="Ensembl"/>
        </authorList>
    </citation>
    <scope>IDENTIFICATION</scope>
</reference>
<feature type="repeat" description="ANK" evidence="1">
    <location>
        <begin position="52"/>
        <end position="84"/>
    </location>
</feature>
<dbReference type="PROSITE" id="PS50088">
    <property type="entry name" value="ANK_REPEAT"/>
    <property type="match status" value="4"/>
</dbReference>
<keyword evidence="1" id="KW-0040">ANK repeat</keyword>
<dbReference type="PANTHER" id="PTHR24147">
    <property type="entry name" value="ANKYRIN REPEAT DOMAIN 36-RELATED"/>
    <property type="match status" value="1"/>
</dbReference>
<dbReference type="SMART" id="SM00248">
    <property type="entry name" value="ANK"/>
    <property type="match status" value="5"/>
</dbReference>
<dbReference type="SUPFAM" id="SSF48403">
    <property type="entry name" value="Ankyrin repeat"/>
    <property type="match status" value="1"/>
</dbReference>
<dbReference type="PRINTS" id="PR01415">
    <property type="entry name" value="ANKYRIN"/>
</dbReference>
<evidence type="ECO:0000256" key="3">
    <source>
        <dbReference type="SAM" id="Phobius"/>
    </source>
</evidence>
<reference evidence="4" key="1">
    <citation type="submission" date="2025-08" db="UniProtKB">
        <authorList>
            <consortium name="Ensembl"/>
        </authorList>
    </citation>
    <scope>IDENTIFICATION</scope>
</reference>
<dbReference type="Gene3D" id="1.25.40.20">
    <property type="entry name" value="Ankyrin repeat-containing domain"/>
    <property type="match status" value="2"/>
</dbReference>
<dbReference type="InterPro" id="IPR050657">
    <property type="entry name" value="Ankyrin_repeat_domain"/>
</dbReference>
<evidence type="ECO:0000256" key="1">
    <source>
        <dbReference type="PROSITE-ProRule" id="PRU00023"/>
    </source>
</evidence>
<accession>A0A670YYC0</accession>
<protein>
    <submittedName>
        <fullName evidence="4">Uncharacterized protein</fullName>
    </submittedName>
</protein>
<keyword evidence="3" id="KW-0812">Transmembrane</keyword>
<dbReference type="InterPro" id="IPR036770">
    <property type="entry name" value="Ankyrin_rpt-contain_sf"/>
</dbReference>
<dbReference type="GeneTree" id="ENSGT00940000153661"/>
<feature type="repeat" description="ANK" evidence="1">
    <location>
        <begin position="118"/>
        <end position="150"/>
    </location>
</feature>
<sequence>SSPLLRPSFPKNETPGRRNDGRLKLHRAAAEGDLGELRHLLQKHDLNEQDQAGRTPLHFACANGYTDIVTFLVDNKCQLDICDKEKRSPLMKAVECQQEFCAIYLLEHGADPNLKDIDNNTALHFAACNSNVSLAKYLIEKKADIEAQNKDGCTPLIVAVAENNREMVEFLLQQKASVHATDKLGRYSLDHLVDNLSRVLGLSLSVHLLYLVYFVCYKQIFIFFLLPNTHTYFYVCVGTFC</sequence>
<organism evidence="4 5">
    <name type="scientific">Pseudonaja textilis</name>
    <name type="common">Eastern brown snake</name>
    <dbReference type="NCBI Taxonomy" id="8673"/>
    <lineage>
        <taxon>Eukaryota</taxon>
        <taxon>Metazoa</taxon>
        <taxon>Chordata</taxon>
        <taxon>Craniata</taxon>
        <taxon>Vertebrata</taxon>
        <taxon>Euteleostomi</taxon>
        <taxon>Lepidosauria</taxon>
        <taxon>Squamata</taxon>
        <taxon>Bifurcata</taxon>
        <taxon>Unidentata</taxon>
        <taxon>Episquamata</taxon>
        <taxon>Toxicofera</taxon>
        <taxon>Serpentes</taxon>
        <taxon>Colubroidea</taxon>
        <taxon>Elapidae</taxon>
        <taxon>Hydrophiinae</taxon>
        <taxon>Pseudonaja</taxon>
    </lineage>
</organism>
<name>A0A670YYC0_PSETE</name>
<dbReference type="AlphaFoldDB" id="A0A670YYC0"/>
<dbReference type="Proteomes" id="UP000472273">
    <property type="component" value="Unplaced"/>
</dbReference>
<keyword evidence="3" id="KW-0472">Membrane</keyword>
<evidence type="ECO:0000256" key="2">
    <source>
        <dbReference type="SAM" id="MobiDB-lite"/>
    </source>
</evidence>
<dbReference type="PANTHER" id="PTHR24147:SF53">
    <property type="entry name" value="ANKYRIN REPEAT DOMAIN 26"/>
    <property type="match status" value="1"/>
</dbReference>
<dbReference type="Ensembl" id="ENSPTXT00000014959.1">
    <property type="protein sequence ID" value="ENSPTXP00000014503.1"/>
    <property type="gene ID" value="ENSPTXG00000010051.1"/>
</dbReference>
<keyword evidence="5" id="KW-1185">Reference proteome</keyword>
<feature type="transmembrane region" description="Helical" evidence="3">
    <location>
        <begin position="208"/>
        <end position="226"/>
    </location>
</feature>
<proteinExistence type="predicted"/>